<dbReference type="Pfam" id="PF13020">
    <property type="entry name" value="NOV_C"/>
    <property type="match status" value="1"/>
</dbReference>
<dbReference type="EMBL" id="CP014332">
    <property type="protein sequence ID" value="APS41304.1"/>
    <property type="molecule type" value="Genomic_DNA"/>
</dbReference>
<dbReference type="STRING" id="1631871.FOL01_0445"/>
<dbReference type="OrthoDB" id="9781481at2"/>
<keyword evidence="3" id="KW-1185">Reference proteome</keyword>
<dbReference type="KEGG" id="wjo:FOL01_0445"/>
<dbReference type="REBASE" id="176279">
    <property type="entry name" value="WjoFOL01McrBP"/>
</dbReference>
<sequence length="261" mass="30249">MATSEEEIKKGVSLLLEQYGQLTTAEVKQKLDTVMNFDDEDMEPSGSRNEPLITQRIGNIVSHQKKQVETYYNVYQVDKSGSNAVWSILTGLNSQSTLRPISHDELKKRRTKREQFTPRKIDWTSLNDSRDLLGQAGEEYAMRYETGRVSKFAMNDLDRIIHLSILQGDGAGFDILSLNDDGSSRYIEVKTTRNNLDTPFYMTENERSFFDIHQQDDNLFIYRIYNFDKDTNSGEIEVISAKELFERFDFDATTYRVSRKI</sequence>
<dbReference type="InterPro" id="IPR024975">
    <property type="entry name" value="NOV_C"/>
</dbReference>
<evidence type="ECO:0000313" key="3">
    <source>
        <dbReference type="Proteomes" id="UP000185473"/>
    </source>
</evidence>
<reference evidence="2 3" key="1">
    <citation type="submission" date="2016-02" db="EMBL/GenBank/DDBJ databases">
        <title>Complete Genome Sequence of Weissella jogaejeotgali FOL01.</title>
        <authorList>
            <person name="Lee J.-H."/>
            <person name="Ku H.-J."/>
        </authorList>
    </citation>
    <scope>NUCLEOTIDE SEQUENCE [LARGE SCALE GENOMIC DNA]</scope>
    <source>
        <strain evidence="2 3">FOL01</strain>
    </source>
</reference>
<evidence type="ECO:0000313" key="2">
    <source>
        <dbReference type="EMBL" id="APS41304.1"/>
    </source>
</evidence>
<organism evidence="2 3">
    <name type="scientific">Weissella jogaejeotgali</name>
    <dbReference type="NCBI Taxonomy" id="1631871"/>
    <lineage>
        <taxon>Bacteria</taxon>
        <taxon>Bacillati</taxon>
        <taxon>Bacillota</taxon>
        <taxon>Bacilli</taxon>
        <taxon>Lactobacillales</taxon>
        <taxon>Lactobacillaceae</taxon>
        <taxon>Weissella</taxon>
    </lineage>
</organism>
<name>A0A1L6R9U4_9LACO</name>
<dbReference type="Proteomes" id="UP000185473">
    <property type="component" value="Chromosome"/>
</dbReference>
<protein>
    <recommendedName>
        <fullName evidence="1">Protein NO VEIN C-terminal domain-containing protein</fullName>
    </recommendedName>
</protein>
<evidence type="ECO:0000259" key="1">
    <source>
        <dbReference type="Pfam" id="PF13020"/>
    </source>
</evidence>
<feature type="domain" description="Protein NO VEIN C-terminal" evidence="1">
    <location>
        <begin position="137"/>
        <end position="231"/>
    </location>
</feature>
<proteinExistence type="predicted"/>
<dbReference type="AlphaFoldDB" id="A0A1L6R9U4"/>
<gene>
    <name evidence="2" type="ORF">FOL01_0445</name>
</gene>
<accession>A0A1L6R9U4</accession>
<dbReference type="RefSeq" id="WP_075269143.1">
    <property type="nucleotide sequence ID" value="NZ_CP014332.1"/>
</dbReference>